<organism evidence="3 4">
    <name type="scientific">Streptomyces graminofaciens</name>
    <dbReference type="NCBI Taxonomy" id="68212"/>
    <lineage>
        <taxon>Bacteria</taxon>
        <taxon>Bacillati</taxon>
        <taxon>Actinomycetota</taxon>
        <taxon>Actinomycetes</taxon>
        <taxon>Kitasatosporales</taxon>
        <taxon>Streptomycetaceae</taxon>
        <taxon>Streptomyces</taxon>
    </lineage>
</organism>
<dbReference type="Proteomes" id="UP001321542">
    <property type="component" value="Chromosome"/>
</dbReference>
<feature type="transmembrane region" description="Helical" evidence="2">
    <location>
        <begin position="55"/>
        <end position="73"/>
    </location>
</feature>
<name>A0ABM7FAD7_9ACTN</name>
<evidence type="ECO:0000256" key="2">
    <source>
        <dbReference type="SAM" id="Phobius"/>
    </source>
</evidence>
<sequence>MDEQHRAQEPQSWGPRNSQGSAPPPNAWSEPPHGPPPNSPYHGETTPRPKKRHRVFLWLFLAVQILFLIWVITGAASGSGTPDECQGQTGDALKLCEDASDVGTTIGVGLIIGLWAAVDVILGFSYVVYRLASRRT</sequence>
<accession>A0ABM7FAD7</accession>
<feature type="region of interest" description="Disordered" evidence="1">
    <location>
        <begin position="1"/>
        <end position="48"/>
    </location>
</feature>
<reference evidence="3 4" key="2">
    <citation type="journal article" date="2023" name="ChemBioChem">
        <title>Acyltransferase Domain Exchange between Two Independent Type I Polyketide Synthases in the Same Producer Strain of Macrolide Antibiotics.</title>
        <authorList>
            <person name="Kudo F."/>
            <person name="Kishikawa K."/>
            <person name="Tsuboi K."/>
            <person name="Kido T."/>
            <person name="Usui T."/>
            <person name="Hashimoto J."/>
            <person name="Shin-Ya K."/>
            <person name="Miyanaga A."/>
            <person name="Eguchi T."/>
        </authorList>
    </citation>
    <scope>NUCLEOTIDE SEQUENCE [LARGE SCALE GENOMIC DNA]</scope>
    <source>
        <strain evidence="3 4">A-8890</strain>
    </source>
</reference>
<keyword evidence="2" id="KW-0472">Membrane</keyword>
<keyword evidence="2" id="KW-0812">Transmembrane</keyword>
<reference evidence="3 4" key="1">
    <citation type="journal article" date="2010" name="ChemBioChem">
        <title>Cloning and characterization of the biosynthetic gene cluster of 16-membered macrolide antibiotic FD-891: involvement of a dual functional cytochrome P450 monooxygenase catalyzing epoxidation and hydroxylation.</title>
        <authorList>
            <person name="Kudo F."/>
            <person name="Motegi A."/>
            <person name="Mizoue K."/>
            <person name="Eguchi T."/>
        </authorList>
    </citation>
    <scope>NUCLEOTIDE SEQUENCE [LARGE SCALE GENOMIC DNA]</scope>
    <source>
        <strain evidence="3 4">A-8890</strain>
    </source>
</reference>
<gene>
    <name evidence="3" type="ORF">SGFS_042680</name>
</gene>
<evidence type="ECO:0000256" key="1">
    <source>
        <dbReference type="SAM" id="MobiDB-lite"/>
    </source>
</evidence>
<feature type="compositionally biased region" description="Pro residues" evidence="1">
    <location>
        <begin position="22"/>
        <end position="39"/>
    </location>
</feature>
<feature type="transmembrane region" description="Helical" evidence="2">
    <location>
        <begin position="106"/>
        <end position="129"/>
    </location>
</feature>
<keyword evidence="4" id="KW-1185">Reference proteome</keyword>
<evidence type="ECO:0008006" key="5">
    <source>
        <dbReference type="Google" id="ProtNLM"/>
    </source>
</evidence>
<keyword evidence="2" id="KW-1133">Transmembrane helix</keyword>
<evidence type="ECO:0000313" key="3">
    <source>
        <dbReference type="EMBL" id="BBC32974.1"/>
    </source>
</evidence>
<evidence type="ECO:0000313" key="4">
    <source>
        <dbReference type="Proteomes" id="UP001321542"/>
    </source>
</evidence>
<protein>
    <recommendedName>
        <fullName evidence="5">Integral membrane protein</fullName>
    </recommendedName>
</protein>
<dbReference type="EMBL" id="AP018448">
    <property type="protein sequence ID" value="BBC32974.1"/>
    <property type="molecule type" value="Genomic_DNA"/>
</dbReference>
<feature type="compositionally biased region" description="Polar residues" evidence="1">
    <location>
        <begin position="9"/>
        <end position="21"/>
    </location>
</feature>
<dbReference type="RefSeq" id="WP_286252342.1">
    <property type="nucleotide sequence ID" value="NZ_AP018448.1"/>
</dbReference>
<proteinExistence type="predicted"/>